<dbReference type="InterPro" id="IPR039536">
    <property type="entry name" value="TetR_C_Proteobacteria"/>
</dbReference>
<dbReference type="PANTHER" id="PTHR30055">
    <property type="entry name" value="HTH-TYPE TRANSCRIPTIONAL REGULATOR RUTR"/>
    <property type="match status" value="1"/>
</dbReference>
<proteinExistence type="predicted"/>
<accession>A0ABU1JZG9</accession>
<dbReference type="Pfam" id="PF14246">
    <property type="entry name" value="TetR_C_7"/>
    <property type="match status" value="1"/>
</dbReference>
<evidence type="ECO:0000313" key="4">
    <source>
        <dbReference type="EMBL" id="MDR6294020.1"/>
    </source>
</evidence>
<dbReference type="Proteomes" id="UP001262410">
    <property type="component" value="Unassembled WGS sequence"/>
</dbReference>
<organism evidence="4 5">
    <name type="scientific">Inquilinus ginsengisoli</name>
    <dbReference type="NCBI Taxonomy" id="363840"/>
    <lineage>
        <taxon>Bacteria</taxon>
        <taxon>Pseudomonadati</taxon>
        <taxon>Pseudomonadota</taxon>
        <taxon>Alphaproteobacteria</taxon>
        <taxon>Rhodospirillales</taxon>
        <taxon>Rhodospirillaceae</taxon>
        <taxon>Inquilinus</taxon>
    </lineage>
</organism>
<protein>
    <submittedName>
        <fullName evidence="4">AcrR family transcriptional regulator</fullName>
    </submittedName>
</protein>
<evidence type="ECO:0000313" key="5">
    <source>
        <dbReference type="Proteomes" id="UP001262410"/>
    </source>
</evidence>
<comment type="caution">
    <text evidence="4">The sequence shown here is derived from an EMBL/GenBank/DDBJ whole genome shotgun (WGS) entry which is preliminary data.</text>
</comment>
<gene>
    <name evidence="4" type="ORF">E9232_006574</name>
</gene>
<feature type="DNA-binding region" description="H-T-H motif" evidence="2">
    <location>
        <begin position="41"/>
        <end position="60"/>
    </location>
</feature>
<sequence>MRIADDIERPASPRRGQYAKHNSVLDAAAMVFCRDGFTGASIDVIASEAGVSRQTVYNHHGDKEALFVAVVREMTERCNAGLFATLTTFPDQPRELGAELTAFAGRMVRDCLYNRDGAALRKLIQGEGERYPALFTAWREHGPGTAWAALAARFAKLAHAGHLQVEDPDLAARQFLALIHADFHISHMLGTKPADAEIDVGVANAVRTFLRAFGPQGPALQAMPN</sequence>
<name>A0ABU1JZG9_9PROT</name>
<dbReference type="SUPFAM" id="SSF46689">
    <property type="entry name" value="Homeodomain-like"/>
    <property type="match status" value="1"/>
</dbReference>
<evidence type="ECO:0000259" key="3">
    <source>
        <dbReference type="PROSITE" id="PS50977"/>
    </source>
</evidence>
<keyword evidence="5" id="KW-1185">Reference proteome</keyword>
<dbReference type="Pfam" id="PF00440">
    <property type="entry name" value="TetR_N"/>
    <property type="match status" value="1"/>
</dbReference>
<evidence type="ECO:0000256" key="1">
    <source>
        <dbReference type="ARBA" id="ARBA00023125"/>
    </source>
</evidence>
<dbReference type="PRINTS" id="PR00455">
    <property type="entry name" value="HTHTETR"/>
</dbReference>
<evidence type="ECO:0000256" key="2">
    <source>
        <dbReference type="PROSITE-ProRule" id="PRU00335"/>
    </source>
</evidence>
<dbReference type="Gene3D" id="1.10.357.10">
    <property type="entry name" value="Tetracycline Repressor, domain 2"/>
    <property type="match status" value="1"/>
</dbReference>
<dbReference type="InterPro" id="IPR001647">
    <property type="entry name" value="HTH_TetR"/>
</dbReference>
<dbReference type="EMBL" id="JAVDPW010000015">
    <property type="protein sequence ID" value="MDR6294020.1"/>
    <property type="molecule type" value="Genomic_DNA"/>
</dbReference>
<dbReference type="InterPro" id="IPR009057">
    <property type="entry name" value="Homeodomain-like_sf"/>
</dbReference>
<reference evidence="4 5" key="1">
    <citation type="submission" date="2023-07" db="EMBL/GenBank/DDBJ databases">
        <title>Sorghum-associated microbial communities from plants grown in Nebraska, USA.</title>
        <authorList>
            <person name="Schachtman D."/>
        </authorList>
    </citation>
    <scope>NUCLEOTIDE SEQUENCE [LARGE SCALE GENOMIC DNA]</scope>
    <source>
        <strain evidence="4 5">584</strain>
    </source>
</reference>
<dbReference type="PROSITE" id="PS50977">
    <property type="entry name" value="HTH_TETR_2"/>
    <property type="match status" value="1"/>
</dbReference>
<dbReference type="Gene3D" id="1.10.10.60">
    <property type="entry name" value="Homeodomain-like"/>
    <property type="match status" value="1"/>
</dbReference>
<keyword evidence="1 2" id="KW-0238">DNA-binding</keyword>
<dbReference type="InterPro" id="IPR050109">
    <property type="entry name" value="HTH-type_TetR-like_transc_reg"/>
</dbReference>
<dbReference type="RefSeq" id="WP_309801434.1">
    <property type="nucleotide sequence ID" value="NZ_JAVDPW010000015.1"/>
</dbReference>
<dbReference type="PANTHER" id="PTHR30055:SF146">
    <property type="entry name" value="HTH-TYPE TRANSCRIPTIONAL DUAL REGULATOR CECR"/>
    <property type="match status" value="1"/>
</dbReference>
<feature type="domain" description="HTH tetR-type" evidence="3">
    <location>
        <begin position="18"/>
        <end position="78"/>
    </location>
</feature>